<organism evidence="1 2">
    <name type="scientific">Dentiscutata heterogama</name>
    <dbReference type="NCBI Taxonomy" id="1316150"/>
    <lineage>
        <taxon>Eukaryota</taxon>
        <taxon>Fungi</taxon>
        <taxon>Fungi incertae sedis</taxon>
        <taxon>Mucoromycota</taxon>
        <taxon>Glomeromycotina</taxon>
        <taxon>Glomeromycetes</taxon>
        <taxon>Diversisporales</taxon>
        <taxon>Gigasporaceae</taxon>
        <taxon>Dentiscutata</taxon>
    </lineage>
</organism>
<protein>
    <submittedName>
        <fullName evidence="1">15084_t:CDS:1</fullName>
    </submittedName>
</protein>
<reference evidence="1" key="1">
    <citation type="submission" date="2021-06" db="EMBL/GenBank/DDBJ databases">
        <authorList>
            <person name="Kallberg Y."/>
            <person name="Tangrot J."/>
            <person name="Rosling A."/>
        </authorList>
    </citation>
    <scope>NUCLEOTIDE SEQUENCE</scope>
    <source>
        <strain evidence="1">IL203A</strain>
    </source>
</reference>
<name>A0ACA9LSR2_9GLOM</name>
<accession>A0ACA9LSR2</accession>
<dbReference type="Proteomes" id="UP000789702">
    <property type="component" value="Unassembled WGS sequence"/>
</dbReference>
<keyword evidence="2" id="KW-1185">Reference proteome</keyword>
<feature type="non-terminal residue" evidence="1">
    <location>
        <position position="1"/>
    </location>
</feature>
<sequence length="774" mass="89090">PHPNRISCGPSSDRELELEQVNQALRDELSNEVSINRSNEKYINELERKYTRCEKEIQSLNEELERLENASDEERAELRSENSSLCIQIYNAKKEIRDKVSHIANIERQFQELEERVQNLRYRIKVISSRRSSPSLYNSEKEDTDMAHLDPFTNITRGVNSTRKLFQRTWYTIKQSCQYCPRIDRDLDNIANQRDAQDAQIVQLQQDINGYRQRNGDLQNQVNQLTQEQDTFQAQVAQQQQNLGLLNQQNIVFQRQIEEIEKYRNFWKLNAIYIKTPKDRRISSLLHQQFALQLLNKRSNQQLERQLRQCHNDRVFLQFCRLSAYLAGIDINPVGGARDRAFGILRGYLSGSALDWFDRKILGKRWELHNILANHGQANIAGIQGRTMAQMNTSNSFRNPSIAHTYANVPANNAVMIGNSMIPAESFNEDWRLAGGRPSDRPANAVNAGNNNAIILDNIRIGQALYWLKNEYPTVLSEKRSLVFGSLVQGDDPLGTFYAKLRKYGNMLNHDEKQIKGQFLRGLSSDLEDDADRIGTEQPLEDLFTTLERIETRRLEKRLGLTSKISQSKYKSSPSKGSKNIYSGDTGLTEADVERIVKAQMTSIQPTSPHLQSSSQQISQPDLQAITKSIQDTLARAVKTLENKKTSYKQKSDNAKKVEDIIIKRFLDEMHKQNPDIDPIKKESKPRKTKQKDTSTSGKSRNKLTRVEQSLQKIVLDMLEKALPAHWLEKLKSEIENPSKPFRGDPMSHISPSTKKSDYNDYREPSPEIELFPQ</sequence>
<evidence type="ECO:0000313" key="2">
    <source>
        <dbReference type="Proteomes" id="UP000789702"/>
    </source>
</evidence>
<proteinExistence type="predicted"/>
<gene>
    <name evidence="1" type="ORF">DHETER_LOCUS5125</name>
</gene>
<evidence type="ECO:0000313" key="1">
    <source>
        <dbReference type="EMBL" id="CAG8548666.1"/>
    </source>
</evidence>
<dbReference type="EMBL" id="CAJVPU010005517">
    <property type="protein sequence ID" value="CAG8548666.1"/>
    <property type="molecule type" value="Genomic_DNA"/>
</dbReference>
<comment type="caution">
    <text evidence="1">The sequence shown here is derived from an EMBL/GenBank/DDBJ whole genome shotgun (WGS) entry which is preliminary data.</text>
</comment>